<dbReference type="Proteomes" id="UP000000852">
    <property type="component" value="Chromosome"/>
</dbReference>
<dbReference type="PANTHER" id="PTHR30069:SF29">
    <property type="entry name" value="HEMOGLOBIN AND HEMOGLOBIN-HAPTOGLOBIN-BINDING PROTEIN 1-RELATED"/>
    <property type="match status" value="1"/>
</dbReference>
<evidence type="ECO:0000256" key="5">
    <source>
        <dbReference type="ARBA" id="ARBA00022729"/>
    </source>
</evidence>
<dbReference type="Pfam" id="PF13715">
    <property type="entry name" value="CarbopepD_reg_2"/>
    <property type="match status" value="1"/>
</dbReference>
<dbReference type="Gene3D" id="2.40.170.20">
    <property type="entry name" value="TonB-dependent receptor, beta-barrel domain"/>
    <property type="match status" value="1"/>
</dbReference>
<dbReference type="InterPro" id="IPR023997">
    <property type="entry name" value="TonB-dep_OMP_SusC/RagA_CS"/>
</dbReference>
<evidence type="ECO:0000256" key="1">
    <source>
        <dbReference type="ARBA" id="ARBA00004571"/>
    </source>
</evidence>
<gene>
    <name evidence="11" type="ordered locus">Phep_3367</name>
</gene>
<evidence type="ECO:0000256" key="2">
    <source>
        <dbReference type="ARBA" id="ARBA00022448"/>
    </source>
</evidence>
<evidence type="ECO:0000256" key="6">
    <source>
        <dbReference type="ARBA" id="ARBA00023136"/>
    </source>
</evidence>
<comment type="similarity">
    <text evidence="8">Belongs to the TonB-dependent receptor family.</text>
</comment>
<evidence type="ECO:0000256" key="9">
    <source>
        <dbReference type="SAM" id="SignalP"/>
    </source>
</evidence>
<feature type="domain" description="TonB-dependent receptor plug" evidence="10">
    <location>
        <begin position="119"/>
        <end position="234"/>
    </location>
</feature>
<dbReference type="InterPro" id="IPR012910">
    <property type="entry name" value="Plug_dom"/>
</dbReference>
<keyword evidence="3 8" id="KW-1134">Transmembrane beta strand</keyword>
<evidence type="ECO:0000256" key="7">
    <source>
        <dbReference type="ARBA" id="ARBA00023237"/>
    </source>
</evidence>
<dbReference type="OrthoDB" id="9768177at2"/>
<dbReference type="RefSeq" id="WP_015809170.1">
    <property type="nucleotide sequence ID" value="NC_013061.1"/>
</dbReference>
<dbReference type="InterPro" id="IPR037066">
    <property type="entry name" value="Plug_dom_sf"/>
</dbReference>
<dbReference type="eggNOG" id="COG4774">
    <property type="taxonomic scope" value="Bacteria"/>
</dbReference>
<evidence type="ECO:0000259" key="10">
    <source>
        <dbReference type="Pfam" id="PF07715"/>
    </source>
</evidence>
<dbReference type="NCBIfam" id="TIGR04056">
    <property type="entry name" value="OMP_RagA_SusC"/>
    <property type="match status" value="1"/>
</dbReference>
<dbReference type="Gene3D" id="2.60.40.1120">
    <property type="entry name" value="Carboxypeptidase-like, regulatory domain"/>
    <property type="match status" value="1"/>
</dbReference>
<dbReference type="SUPFAM" id="SSF56935">
    <property type="entry name" value="Porins"/>
    <property type="match status" value="1"/>
</dbReference>
<dbReference type="InterPro" id="IPR008969">
    <property type="entry name" value="CarboxyPept-like_regulatory"/>
</dbReference>
<dbReference type="STRING" id="485917.Phep_3367"/>
<keyword evidence="6 8" id="KW-0472">Membrane</keyword>
<protein>
    <submittedName>
        <fullName evidence="11">TonB-dependent receptor plug</fullName>
    </submittedName>
</protein>
<sequence length="1033" mass="114164">MKARAYLLLVFFLFPMWVCAQQQIVGKVVDVRGEPLPGVSVTAKADDGQKFNAITNSNGDYDLRVSGGTKELTYTYMGMMPVTELIKGRNTINVQLAEDSKELQNVVVTALGIKREIKALSYSRQGVDVNTMTEAKSPNLLSTLSGKIAGLQIVPPGFNTGSARVVIRGNSSLTGNNQPLFVVDGMPIDNTAGDGNIDYGNNAADINTEDIENIEVLKGPNASALYGSRAANGVILITTKKGTTKFKVSLNSSLMMQRLTEFPEYQNAYGVGTSFYIDNTHRLPEAMVNYRSWGSPMMGQPYVALNGEIKPYLPQPDNIRDFYQSASLLTNNIAVEGGNTSSIYRISYTNYAGSSVVDGFNLSNKQTGDVRLQNTFSKKVSLDSKISYVRDAVDNRQYSNANGRNPTNLYTHMGRSTDLAELMPYKDPLTGMEIGTHRNFSNPFWVINENPNRDVKDRIIASLNPKVNFTNWLVFNGRLGADVLWWDGFEFNNIGSIVASNPDGFMRTFNTKQQNFNLEGTLVANKTFNKFSVSTMLGASSFSSWFERREQRINSLLQPGLINLSNAKEFPTVTQQQRDKRLNSVFGSVSLGYRGYAFVDVTGRNDWSSTLPRANNSYFYPSVGGSLIVNEILGLKSDILSFAKLRASYAIVGNDTDPYRLDQTYSFNGFLNGATLASLATTMNNADLKPERTTSFELGMDVRLFKNRVSIDGTYYNAATTNQIVTAQLPSSSGYLKRIYNAGKIKNWGYELSGNAKVIAGKNFSWTTQLNYAANNSKVVELIEGIDRFQLNNNSSYLYVYAEVGKPYAYLRGLGVARDAQGRMLIEDGGSLLVKDNDMAFGTASPDWIGGIYNTFKFKNLDLGFLVDVKMGGVMYSGSISRMLTNGVLAETLYGRDDYYKHTVIFGENNTELSGGAIWDAYFADGTKNTKFVTPQNYEYARPNYAEFVIYDASYVKLREVTVGYTLPVKLLSKMPVKTARFSLSGRNLAILYRRTPRGLDPEAMSTSGNGQGIENGALPPNAIYGLNIRLTF</sequence>
<dbReference type="SUPFAM" id="SSF49464">
    <property type="entry name" value="Carboxypeptidase regulatory domain-like"/>
    <property type="match status" value="1"/>
</dbReference>
<feature type="chain" id="PRO_5002973179" evidence="9">
    <location>
        <begin position="21"/>
        <end position="1033"/>
    </location>
</feature>
<reference evidence="11 12" key="1">
    <citation type="journal article" date="2009" name="Stand. Genomic Sci.">
        <title>Complete genome sequence of Pedobacter heparinus type strain (HIM 762-3).</title>
        <authorList>
            <person name="Han C."/>
            <person name="Spring S."/>
            <person name="Lapidus A."/>
            <person name="Del Rio T.G."/>
            <person name="Tice H."/>
            <person name="Copeland A."/>
            <person name="Cheng J.F."/>
            <person name="Lucas S."/>
            <person name="Chen F."/>
            <person name="Nolan M."/>
            <person name="Bruce D."/>
            <person name="Goodwin L."/>
            <person name="Pitluck S."/>
            <person name="Ivanova N."/>
            <person name="Mavromatis K."/>
            <person name="Mikhailova N."/>
            <person name="Pati A."/>
            <person name="Chen A."/>
            <person name="Palaniappan K."/>
            <person name="Land M."/>
            <person name="Hauser L."/>
            <person name="Chang Y.J."/>
            <person name="Jeffries C.C."/>
            <person name="Saunders E."/>
            <person name="Chertkov O."/>
            <person name="Brettin T."/>
            <person name="Goker M."/>
            <person name="Rohde M."/>
            <person name="Bristow J."/>
            <person name="Eisen J.A."/>
            <person name="Markowitz V."/>
            <person name="Hugenholtz P."/>
            <person name="Kyrpides N.C."/>
            <person name="Klenk H.P."/>
            <person name="Detter J.C."/>
        </authorList>
    </citation>
    <scope>NUCLEOTIDE SEQUENCE [LARGE SCALE GENOMIC DNA]</scope>
    <source>
        <strain evidence="12">ATCC 13125 / DSM 2366 / CIP 104194 / JCM 7457 / NBRC 12017 / NCIMB 9290 / NRRL B-14731 / HIM 762-3</strain>
    </source>
</reference>
<evidence type="ECO:0000256" key="8">
    <source>
        <dbReference type="PROSITE-ProRule" id="PRU01360"/>
    </source>
</evidence>
<dbReference type="GO" id="GO:0009279">
    <property type="term" value="C:cell outer membrane"/>
    <property type="evidence" value="ECO:0007669"/>
    <property type="project" value="UniProtKB-SubCell"/>
</dbReference>
<dbReference type="KEGG" id="phe:Phep_3367"/>
<proteinExistence type="inferred from homology"/>
<keyword evidence="2 8" id="KW-0813">Transport</keyword>
<keyword evidence="5 9" id="KW-0732">Signal</keyword>
<evidence type="ECO:0000313" key="12">
    <source>
        <dbReference type="Proteomes" id="UP000000852"/>
    </source>
</evidence>
<dbReference type="Pfam" id="PF07715">
    <property type="entry name" value="Plug"/>
    <property type="match status" value="1"/>
</dbReference>
<keyword evidence="11" id="KW-0675">Receptor</keyword>
<dbReference type="Gene3D" id="2.170.130.10">
    <property type="entry name" value="TonB-dependent receptor, plug domain"/>
    <property type="match status" value="1"/>
</dbReference>
<evidence type="ECO:0000313" key="11">
    <source>
        <dbReference type="EMBL" id="ACU05561.1"/>
    </source>
</evidence>
<dbReference type="AlphaFoldDB" id="C6XSJ8"/>
<keyword evidence="7 8" id="KW-0998">Cell outer membrane</keyword>
<dbReference type="GO" id="GO:0044718">
    <property type="term" value="P:siderophore transmembrane transport"/>
    <property type="evidence" value="ECO:0007669"/>
    <property type="project" value="TreeGrafter"/>
</dbReference>
<dbReference type="NCBIfam" id="TIGR04057">
    <property type="entry name" value="SusC_RagA_signa"/>
    <property type="match status" value="1"/>
</dbReference>
<dbReference type="eggNOG" id="COG1629">
    <property type="taxonomic scope" value="Bacteria"/>
</dbReference>
<dbReference type="InterPro" id="IPR039426">
    <property type="entry name" value="TonB-dep_rcpt-like"/>
</dbReference>
<evidence type="ECO:0000256" key="4">
    <source>
        <dbReference type="ARBA" id="ARBA00022692"/>
    </source>
</evidence>
<dbReference type="PANTHER" id="PTHR30069">
    <property type="entry name" value="TONB-DEPENDENT OUTER MEMBRANE RECEPTOR"/>
    <property type="match status" value="1"/>
</dbReference>
<comment type="subcellular location">
    <subcellularLocation>
        <location evidence="1 8">Cell outer membrane</location>
        <topology evidence="1 8">Multi-pass membrane protein</topology>
    </subcellularLocation>
</comment>
<dbReference type="GO" id="GO:0015344">
    <property type="term" value="F:siderophore uptake transmembrane transporter activity"/>
    <property type="evidence" value="ECO:0007669"/>
    <property type="project" value="TreeGrafter"/>
</dbReference>
<dbReference type="InterPro" id="IPR023996">
    <property type="entry name" value="TonB-dep_OMP_SusC/RagA"/>
</dbReference>
<dbReference type="InterPro" id="IPR036942">
    <property type="entry name" value="Beta-barrel_TonB_sf"/>
</dbReference>
<accession>C6XSJ8</accession>
<dbReference type="HOGENOM" id="CLU_004317_2_1_10"/>
<dbReference type="PROSITE" id="PS52016">
    <property type="entry name" value="TONB_DEPENDENT_REC_3"/>
    <property type="match status" value="1"/>
</dbReference>
<keyword evidence="4 8" id="KW-0812">Transmembrane</keyword>
<keyword evidence="12" id="KW-1185">Reference proteome</keyword>
<evidence type="ECO:0000256" key="3">
    <source>
        <dbReference type="ARBA" id="ARBA00022452"/>
    </source>
</evidence>
<organism evidence="11 12">
    <name type="scientific">Pedobacter heparinus (strain ATCC 13125 / DSM 2366 / CIP 104194 / JCM 7457 / NBRC 12017 / NCIMB 9290 / NRRL B-14731 / HIM 762-3)</name>
    <dbReference type="NCBI Taxonomy" id="485917"/>
    <lineage>
        <taxon>Bacteria</taxon>
        <taxon>Pseudomonadati</taxon>
        <taxon>Bacteroidota</taxon>
        <taxon>Sphingobacteriia</taxon>
        <taxon>Sphingobacteriales</taxon>
        <taxon>Sphingobacteriaceae</taxon>
        <taxon>Pedobacter</taxon>
    </lineage>
</organism>
<feature type="signal peptide" evidence="9">
    <location>
        <begin position="1"/>
        <end position="20"/>
    </location>
</feature>
<name>C6XSJ8_PEDHD</name>
<dbReference type="EMBL" id="CP001681">
    <property type="protein sequence ID" value="ACU05561.1"/>
    <property type="molecule type" value="Genomic_DNA"/>
</dbReference>